<organism evidence="5 6">
    <name type="scientific">Brettanomyces naardenensis</name>
    <name type="common">Yeast</name>
    <dbReference type="NCBI Taxonomy" id="13370"/>
    <lineage>
        <taxon>Eukaryota</taxon>
        <taxon>Fungi</taxon>
        <taxon>Dikarya</taxon>
        <taxon>Ascomycota</taxon>
        <taxon>Saccharomycotina</taxon>
        <taxon>Pichiomycetes</taxon>
        <taxon>Pichiales</taxon>
        <taxon>Pichiaceae</taxon>
        <taxon>Brettanomyces</taxon>
    </lineage>
</organism>
<evidence type="ECO:0000313" key="6">
    <source>
        <dbReference type="Proteomes" id="UP000290900"/>
    </source>
</evidence>
<comment type="similarity">
    <text evidence="1">Belongs to the universal ribosomal protein uL24 family.</text>
</comment>
<feature type="compositionally biased region" description="Basic and acidic residues" evidence="4">
    <location>
        <begin position="317"/>
        <end position="347"/>
    </location>
</feature>
<evidence type="ECO:0000256" key="3">
    <source>
        <dbReference type="ARBA" id="ARBA00023274"/>
    </source>
</evidence>
<proteinExistence type="inferred from homology"/>
<gene>
    <name evidence="5" type="ORF">BRENAR_LOCUS1313</name>
</gene>
<dbReference type="OrthoDB" id="359154at2759"/>
<dbReference type="Gene3D" id="2.30.30.30">
    <property type="match status" value="1"/>
</dbReference>
<protein>
    <submittedName>
        <fullName evidence="5">DEKNAAC101437</fullName>
    </submittedName>
</protein>
<keyword evidence="2" id="KW-0689">Ribosomal protein</keyword>
<name>A0A448YI81_BRENA</name>
<keyword evidence="3" id="KW-0687">Ribonucleoprotein</keyword>
<keyword evidence="6" id="KW-1185">Reference proteome</keyword>
<sequence>MSSSLRNLSKRYGTNLDRFPFFLRKMFDRLSREAQLPALTSDVPELPIEKRFKRPDQWKVEVGDRVLITEGKYKGHVTKVLALHHPTNRIFLELAETKKLVVPKQFWQAGQSTHVIDYPKTVHPSNVKVVGTIVDTAADGTERERDIAADQLVFKGEYWDEDYGKMMPYRRVKFHENVIIPWPRPEPEEDCAFSTAKEAAEERTYVPNCLVRTDAPENIVESLRDPIMKRAYKWDKKYITRSEAKRLSSPEMPISEAKKAMFEEKRKIREAIPSEPSVETIELVGKLVAEKLNAVTDRNFAAYVNSVGPDARQKKKEARESARKVHEEKIREAEERNKIKNRTEGKYKLRKAKKKGSVVF</sequence>
<dbReference type="STRING" id="13370.A0A448YI81"/>
<dbReference type="CDD" id="cd06089">
    <property type="entry name" value="KOW_RPL26"/>
    <property type="match status" value="1"/>
</dbReference>
<dbReference type="GO" id="GO:0003723">
    <property type="term" value="F:RNA binding"/>
    <property type="evidence" value="ECO:0007669"/>
    <property type="project" value="InterPro"/>
</dbReference>
<reference evidence="5 6" key="1">
    <citation type="submission" date="2018-12" db="EMBL/GenBank/DDBJ databases">
        <authorList>
            <person name="Tiukova I."/>
            <person name="Dainat J."/>
        </authorList>
    </citation>
    <scope>NUCLEOTIDE SEQUENCE [LARGE SCALE GENOMIC DNA]</scope>
</reference>
<dbReference type="InterPro" id="IPR041988">
    <property type="entry name" value="Ribosomal_uL24_KOW"/>
</dbReference>
<evidence type="ECO:0000256" key="1">
    <source>
        <dbReference type="ARBA" id="ARBA00010618"/>
    </source>
</evidence>
<dbReference type="InParanoid" id="A0A448YI81"/>
<dbReference type="EMBL" id="CAACVR010000005">
    <property type="protein sequence ID" value="VEU20578.1"/>
    <property type="molecule type" value="Genomic_DNA"/>
</dbReference>
<evidence type="ECO:0000256" key="2">
    <source>
        <dbReference type="ARBA" id="ARBA00022980"/>
    </source>
</evidence>
<dbReference type="Proteomes" id="UP000290900">
    <property type="component" value="Unassembled WGS sequence"/>
</dbReference>
<dbReference type="FunCoup" id="A0A448YI81">
    <property type="interactions" value="179"/>
</dbReference>
<dbReference type="GO" id="GO:1990904">
    <property type="term" value="C:ribonucleoprotein complex"/>
    <property type="evidence" value="ECO:0007669"/>
    <property type="project" value="UniProtKB-KW"/>
</dbReference>
<evidence type="ECO:0000256" key="4">
    <source>
        <dbReference type="SAM" id="MobiDB-lite"/>
    </source>
</evidence>
<dbReference type="AlphaFoldDB" id="A0A448YI81"/>
<dbReference type="InterPro" id="IPR008991">
    <property type="entry name" value="Translation_prot_SH3-like_sf"/>
</dbReference>
<feature type="compositionally biased region" description="Basic residues" evidence="4">
    <location>
        <begin position="348"/>
        <end position="360"/>
    </location>
</feature>
<evidence type="ECO:0000313" key="5">
    <source>
        <dbReference type="EMBL" id="VEU20578.1"/>
    </source>
</evidence>
<dbReference type="GO" id="GO:0005840">
    <property type="term" value="C:ribosome"/>
    <property type="evidence" value="ECO:0007669"/>
    <property type="project" value="UniProtKB-KW"/>
</dbReference>
<dbReference type="InterPro" id="IPR014722">
    <property type="entry name" value="Rib_uL2_dom2"/>
</dbReference>
<dbReference type="SUPFAM" id="SSF50104">
    <property type="entry name" value="Translation proteins SH3-like domain"/>
    <property type="match status" value="1"/>
</dbReference>
<accession>A0A448YI81</accession>
<dbReference type="Pfam" id="PF22682">
    <property type="entry name" value="Ribosomal_uL24m-like"/>
    <property type="match status" value="1"/>
</dbReference>
<feature type="region of interest" description="Disordered" evidence="4">
    <location>
        <begin position="309"/>
        <end position="360"/>
    </location>
</feature>